<dbReference type="EMBL" id="CM044708">
    <property type="protein sequence ID" value="KAI5647942.1"/>
    <property type="molecule type" value="Genomic_DNA"/>
</dbReference>
<sequence>MASLLEKNANCTVRLDKLKTKWQQMQWFLGYLFDEWLNPCATKSVRGWMNTVFVKIDSLIEGQITKIKTTLEYSRLKEKDNDGSNPIIAPLCYNISHWVLRIIKDEIKKAPKILADPKNLCGHWIYIPLKLEDVHIFWRSLKINGLLRIGGQHSHEESDLQKQLHDFTVYEAMSSCPKYLTSCYPIKSGSCTVLPFYSSTDQVEDTVAIGYLADSERFILHMKNNFTLPPLYEQWSW</sequence>
<name>A0ACB9ZP06_CATRO</name>
<proteinExistence type="predicted"/>
<comment type="caution">
    <text evidence="1">The sequence shown here is derived from an EMBL/GenBank/DDBJ whole genome shotgun (WGS) entry which is preliminary data.</text>
</comment>
<gene>
    <name evidence="1" type="ORF">M9H77_33947</name>
</gene>
<keyword evidence="2" id="KW-1185">Reference proteome</keyword>
<protein>
    <submittedName>
        <fullName evidence="1">Uncharacterized protein</fullName>
    </submittedName>
</protein>
<dbReference type="Proteomes" id="UP001060085">
    <property type="component" value="Linkage Group LG08"/>
</dbReference>
<organism evidence="1 2">
    <name type="scientific">Catharanthus roseus</name>
    <name type="common">Madagascar periwinkle</name>
    <name type="synonym">Vinca rosea</name>
    <dbReference type="NCBI Taxonomy" id="4058"/>
    <lineage>
        <taxon>Eukaryota</taxon>
        <taxon>Viridiplantae</taxon>
        <taxon>Streptophyta</taxon>
        <taxon>Embryophyta</taxon>
        <taxon>Tracheophyta</taxon>
        <taxon>Spermatophyta</taxon>
        <taxon>Magnoliopsida</taxon>
        <taxon>eudicotyledons</taxon>
        <taxon>Gunneridae</taxon>
        <taxon>Pentapetalae</taxon>
        <taxon>asterids</taxon>
        <taxon>lamiids</taxon>
        <taxon>Gentianales</taxon>
        <taxon>Apocynaceae</taxon>
        <taxon>Rauvolfioideae</taxon>
        <taxon>Vinceae</taxon>
        <taxon>Catharanthinae</taxon>
        <taxon>Catharanthus</taxon>
    </lineage>
</organism>
<accession>A0ACB9ZP06</accession>
<evidence type="ECO:0000313" key="1">
    <source>
        <dbReference type="EMBL" id="KAI5647942.1"/>
    </source>
</evidence>
<evidence type="ECO:0000313" key="2">
    <source>
        <dbReference type="Proteomes" id="UP001060085"/>
    </source>
</evidence>
<reference evidence="2" key="1">
    <citation type="journal article" date="2023" name="Nat. Plants">
        <title>Single-cell RNA sequencing provides a high-resolution roadmap for understanding the multicellular compartmentation of specialized metabolism.</title>
        <authorList>
            <person name="Sun S."/>
            <person name="Shen X."/>
            <person name="Li Y."/>
            <person name="Li Y."/>
            <person name="Wang S."/>
            <person name="Li R."/>
            <person name="Zhang H."/>
            <person name="Shen G."/>
            <person name="Guo B."/>
            <person name="Wei J."/>
            <person name="Xu J."/>
            <person name="St-Pierre B."/>
            <person name="Chen S."/>
            <person name="Sun C."/>
        </authorList>
    </citation>
    <scope>NUCLEOTIDE SEQUENCE [LARGE SCALE GENOMIC DNA]</scope>
</reference>